<organism evidence="1 2">
    <name type="scientific">Collimonas rhizosphaerae</name>
    <dbReference type="NCBI Taxonomy" id="3126357"/>
    <lineage>
        <taxon>Bacteria</taxon>
        <taxon>Pseudomonadati</taxon>
        <taxon>Pseudomonadota</taxon>
        <taxon>Betaproteobacteria</taxon>
        <taxon>Burkholderiales</taxon>
        <taxon>Oxalobacteraceae</taxon>
        <taxon>Collimonas</taxon>
    </lineage>
</organism>
<dbReference type="EMBL" id="JBANDC010000010">
    <property type="protein sequence ID" value="MEM4988801.1"/>
    <property type="molecule type" value="Genomic_DNA"/>
</dbReference>
<dbReference type="RefSeq" id="WP_342830125.1">
    <property type="nucleotide sequence ID" value="NZ_JBANDC010000010.1"/>
</dbReference>
<dbReference type="Proteomes" id="UP001495910">
    <property type="component" value="Unassembled WGS sequence"/>
</dbReference>
<comment type="caution">
    <text evidence="1">The sequence shown here is derived from an EMBL/GenBank/DDBJ whole genome shotgun (WGS) entry which is preliminary data.</text>
</comment>
<gene>
    <name evidence="1" type="ORF">V8G57_15515</name>
</gene>
<protein>
    <submittedName>
        <fullName evidence="1">Uncharacterized protein</fullName>
    </submittedName>
</protein>
<reference evidence="1 2" key="1">
    <citation type="submission" date="2024-02" db="EMBL/GenBank/DDBJ databases">
        <title>Draft genome sequence of Collimonas sp. strain H4R21, an effective mineral-weathering bacterial strain isolated from the beech rhizosphere.</title>
        <authorList>
            <person name="Morin E."/>
            <person name="Uroz S."/>
            <person name="Leveau J.H.J."/>
            <person name="Kumar R."/>
            <person name="Rey M.W."/>
            <person name="Pham J."/>
        </authorList>
    </citation>
    <scope>NUCLEOTIDE SEQUENCE [LARGE SCALE GENOMIC DNA]</scope>
    <source>
        <strain evidence="1 2">H4R21</strain>
    </source>
</reference>
<keyword evidence="2" id="KW-1185">Reference proteome</keyword>
<evidence type="ECO:0000313" key="2">
    <source>
        <dbReference type="Proteomes" id="UP001495910"/>
    </source>
</evidence>
<sequence length="69" mass="7907">MSLALSEILAQYRAGERGLPSYTELVEIEREIFRRTHERRDTCLDQSFTFDSPIDNEGAVTKNICEVGK</sequence>
<proteinExistence type="predicted"/>
<evidence type="ECO:0000313" key="1">
    <source>
        <dbReference type="EMBL" id="MEM4988801.1"/>
    </source>
</evidence>
<accession>A0ABU9PXS9</accession>
<name>A0ABU9PXS9_9BURK</name>